<dbReference type="EMBL" id="BSYI01000083">
    <property type="protein sequence ID" value="GMG85610.1"/>
    <property type="molecule type" value="Genomic_DNA"/>
</dbReference>
<gene>
    <name evidence="2" type="ORF">LNKW23_48330</name>
</gene>
<evidence type="ECO:0000256" key="1">
    <source>
        <dbReference type="ARBA" id="ARBA00023172"/>
    </source>
</evidence>
<name>A0ABQ6LU53_9RHOB</name>
<evidence type="ECO:0000313" key="2">
    <source>
        <dbReference type="EMBL" id="GMG85610.1"/>
    </source>
</evidence>
<dbReference type="InterPro" id="IPR013762">
    <property type="entry name" value="Integrase-like_cat_sf"/>
</dbReference>
<keyword evidence="1" id="KW-0233">DNA recombination</keyword>
<reference evidence="2 3" key="1">
    <citation type="submission" date="2023-04" db="EMBL/GenBank/DDBJ databases">
        <title>Marinoamorphus aggregata gen. nov., sp. Nov., isolate from tissue of brittle star Ophioplocus japonicus.</title>
        <authorList>
            <person name="Kawano K."/>
            <person name="Sawayama S."/>
            <person name="Nakagawa S."/>
        </authorList>
    </citation>
    <scope>NUCLEOTIDE SEQUENCE [LARGE SCALE GENOMIC DNA]</scope>
    <source>
        <strain evidence="2 3">NKW23</strain>
    </source>
</reference>
<keyword evidence="3" id="KW-1185">Reference proteome</keyword>
<dbReference type="Gene3D" id="1.10.443.10">
    <property type="entry name" value="Intergrase catalytic core"/>
    <property type="match status" value="1"/>
</dbReference>
<organism evidence="2 3">
    <name type="scientific">Paralimibaculum aggregatum</name>
    <dbReference type="NCBI Taxonomy" id="3036245"/>
    <lineage>
        <taxon>Bacteria</taxon>
        <taxon>Pseudomonadati</taxon>
        <taxon>Pseudomonadota</taxon>
        <taxon>Alphaproteobacteria</taxon>
        <taxon>Rhodobacterales</taxon>
        <taxon>Paracoccaceae</taxon>
        <taxon>Paralimibaculum</taxon>
    </lineage>
</organism>
<evidence type="ECO:0008006" key="4">
    <source>
        <dbReference type="Google" id="ProtNLM"/>
    </source>
</evidence>
<proteinExistence type="predicted"/>
<dbReference type="Proteomes" id="UP001239909">
    <property type="component" value="Unassembled WGS sequence"/>
</dbReference>
<protein>
    <recommendedName>
        <fullName evidence="4">Tyr recombinase domain-containing protein</fullName>
    </recommendedName>
</protein>
<dbReference type="InterPro" id="IPR011010">
    <property type="entry name" value="DNA_brk_join_enz"/>
</dbReference>
<dbReference type="RefSeq" id="WP_285675024.1">
    <property type="nucleotide sequence ID" value="NZ_BSYI01000083.1"/>
</dbReference>
<sequence length="348" mass="36719">MIPARSLPVAHWPEADRLAWTALTTPAGPLDEPGALAGLRPASLKTLAHAHGHWLAWVAAQDPAALDEAPAGRLTPARLAAWMEREAGLAAVSRRTLAEGALRVAAAIAPARDWTAQRRAIARQRHEAACAGSPRKRGRIVPPEVLVAAGLAHAAADGPGAPSTLAEARRRRDGIMVATLALLPLRRRSFNGLALGTSLHRVGSRLTISLGAGDLKAGNAWEAPVPDCLAGPLLGYVDAVRPWLMARGGAVHSRLWVGDRGAAYGDGHFSQRIAGITRRLLGVAIPPHFFRDAAATTLAHHSPDAARLTRAILGHTSFRTAEKHYRHARMIETGRAYAGLIGAIGDAS</sequence>
<dbReference type="SUPFAM" id="SSF56349">
    <property type="entry name" value="DNA breaking-rejoining enzymes"/>
    <property type="match status" value="1"/>
</dbReference>
<comment type="caution">
    <text evidence="2">The sequence shown here is derived from an EMBL/GenBank/DDBJ whole genome shotgun (WGS) entry which is preliminary data.</text>
</comment>
<evidence type="ECO:0000313" key="3">
    <source>
        <dbReference type="Proteomes" id="UP001239909"/>
    </source>
</evidence>
<accession>A0ABQ6LU53</accession>